<protein>
    <submittedName>
        <fullName evidence="1">Uncharacterized protein</fullName>
    </submittedName>
</protein>
<dbReference type="GeneID" id="94847176"/>
<sequence>MGRKKVDMIRFITINCGSNTESFKLDSNQQLVSSKNVINKRLRIMMKKINRYEDEQYYQRHKNKRSHREASLLKKFKIESINDSCQLKQDRPTNSIILSNINNNKDMNSNLIPEKNLLDDQKFCANKRNVPFSNQIPLNNQTYHPMYVVPNTSVYCANQAFYLSNYQLCYHEQIPNQNTPYLDSNPNQSNCPNTFPTNNQINSFPSTLNENKLTNNINKMPSIIPPDFYTLSHNFESNNQNQFSCQNIQTFNQENNHDKDRQDLNECISNAMESIHNCIKGVYSIKNIIIQTENNLSFQKDFSKNQNRNKNHNFNNDFNLNINQHQNNHNSQDHQNGTTKQIFAPLEFPKAIPQDSSDEDLLTNEFLPKIPKISFIFSS</sequence>
<reference evidence="1" key="1">
    <citation type="submission" date="2016-10" db="EMBL/GenBank/DDBJ databases">
        <authorList>
            <person name="Benchimol M."/>
            <person name="Almeida L.G."/>
            <person name="Vasconcelos A.T."/>
            <person name="Perreira-Neves A."/>
            <person name="Rosa I.A."/>
            <person name="Tasca T."/>
            <person name="Bogo M.R."/>
            <person name="de Souza W."/>
        </authorList>
    </citation>
    <scope>NUCLEOTIDE SEQUENCE [LARGE SCALE GENOMIC DNA]</scope>
    <source>
        <strain evidence="1">K</strain>
    </source>
</reference>
<dbReference type="AlphaFoldDB" id="A0A1J4JB69"/>
<dbReference type="RefSeq" id="XP_068347814.1">
    <property type="nucleotide sequence ID" value="XM_068512472.1"/>
</dbReference>
<dbReference type="VEuPathDB" id="TrichDB:TRFO_39145"/>
<gene>
    <name evidence="1" type="ORF">TRFO_39145</name>
</gene>
<keyword evidence="2" id="KW-1185">Reference proteome</keyword>
<evidence type="ECO:0000313" key="2">
    <source>
        <dbReference type="Proteomes" id="UP000179807"/>
    </source>
</evidence>
<name>A0A1J4JB69_9EUKA</name>
<accession>A0A1J4JB69</accession>
<comment type="caution">
    <text evidence="1">The sequence shown here is derived from an EMBL/GenBank/DDBJ whole genome shotgun (WGS) entry which is preliminary data.</text>
</comment>
<evidence type="ECO:0000313" key="1">
    <source>
        <dbReference type="EMBL" id="OHS94677.1"/>
    </source>
</evidence>
<organism evidence="1 2">
    <name type="scientific">Tritrichomonas foetus</name>
    <dbReference type="NCBI Taxonomy" id="1144522"/>
    <lineage>
        <taxon>Eukaryota</taxon>
        <taxon>Metamonada</taxon>
        <taxon>Parabasalia</taxon>
        <taxon>Tritrichomonadida</taxon>
        <taxon>Tritrichomonadidae</taxon>
        <taxon>Tritrichomonas</taxon>
    </lineage>
</organism>
<dbReference type="Proteomes" id="UP000179807">
    <property type="component" value="Unassembled WGS sequence"/>
</dbReference>
<proteinExistence type="predicted"/>
<dbReference type="EMBL" id="MLAK01001299">
    <property type="protein sequence ID" value="OHS94677.1"/>
    <property type="molecule type" value="Genomic_DNA"/>
</dbReference>